<sequence>MTAQRHRGAAARCPAGEAGTSPCERSQAMAGGAKIPVSTIGLRRLFGGVSCSGG</sequence>
<dbReference type="AlphaFoldDB" id="X8E874"/>
<comment type="caution">
    <text evidence="2">The sequence shown here is derived from an EMBL/GenBank/DDBJ whole genome shotgun (WGS) entry which is preliminary data.</text>
</comment>
<feature type="region of interest" description="Disordered" evidence="1">
    <location>
        <begin position="1"/>
        <end position="24"/>
    </location>
</feature>
<organism evidence="2">
    <name type="scientific">Mycobacterium xenopi 4042</name>
    <dbReference type="NCBI Taxonomy" id="1299334"/>
    <lineage>
        <taxon>Bacteria</taxon>
        <taxon>Bacillati</taxon>
        <taxon>Actinomycetota</taxon>
        <taxon>Actinomycetes</taxon>
        <taxon>Mycobacteriales</taxon>
        <taxon>Mycobacteriaceae</taxon>
        <taxon>Mycobacterium</taxon>
    </lineage>
</organism>
<gene>
    <name evidence="2" type="ORF">I553_7399</name>
</gene>
<accession>X8E874</accession>
<evidence type="ECO:0000256" key="1">
    <source>
        <dbReference type="SAM" id="MobiDB-lite"/>
    </source>
</evidence>
<dbReference type="EMBL" id="JAOB01000006">
    <property type="protein sequence ID" value="EUA76396.1"/>
    <property type="molecule type" value="Genomic_DNA"/>
</dbReference>
<protein>
    <submittedName>
        <fullName evidence="2">Uncharacterized protein</fullName>
    </submittedName>
</protein>
<reference evidence="2" key="1">
    <citation type="submission" date="2014-01" db="EMBL/GenBank/DDBJ databases">
        <authorList>
            <person name="Brown-Elliot B."/>
            <person name="Wallace R."/>
            <person name="Lenaerts A."/>
            <person name="Ordway D."/>
            <person name="DeGroote M.A."/>
            <person name="Parker T."/>
            <person name="Sizemore C."/>
            <person name="Tallon L.J."/>
            <person name="Sadzewicz L.K."/>
            <person name="Sengamalay N."/>
            <person name="Fraser C.M."/>
            <person name="Hine E."/>
            <person name="Shefchek K.A."/>
            <person name="Das S.P."/>
            <person name="Tettelin H."/>
        </authorList>
    </citation>
    <scope>NUCLEOTIDE SEQUENCE [LARGE SCALE GENOMIC DNA]</scope>
    <source>
        <strain evidence="2">4042</strain>
    </source>
</reference>
<proteinExistence type="predicted"/>
<name>X8E874_MYCXE</name>
<evidence type="ECO:0000313" key="2">
    <source>
        <dbReference type="EMBL" id="EUA76396.1"/>
    </source>
</evidence>